<reference evidence="1 2" key="1">
    <citation type="journal article" date="2014" name="Genome Announc.">
        <title>Draft Genome Sequence of the Boron-Tolerant and Moderately Halotolerant Bacterium Gracilibacillus boraciitolerans JCM 21714T.</title>
        <authorList>
            <person name="Ahmed I."/>
            <person name="Oshima K."/>
            <person name="Suda W."/>
            <person name="Kitamura K."/>
            <person name="Iida T."/>
            <person name="Ohmori Y."/>
            <person name="Fujiwara T."/>
            <person name="Hattori M."/>
            <person name="Ohkuma M."/>
        </authorList>
    </citation>
    <scope>NUCLEOTIDE SEQUENCE [LARGE SCALE GENOMIC DNA]</scope>
    <source>
        <strain evidence="1 2">JCM 21714</strain>
    </source>
</reference>
<dbReference type="eggNOG" id="COG4506">
    <property type="taxonomic scope" value="Bacteria"/>
</dbReference>
<dbReference type="OrthoDB" id="2352933at2"/>
<evidence type="ECO:0008006" key="3">
    <source>
        <dbReference type="Google" id="ProtNLM"/>
    </source>
</evidence>
<organism evidence="1 2">
    <name type="scientific">Gracilibacillus boraciitolerans JCM 21714</name>
    <dbReference type="NCBI Taxonomy" id="1298598"/>
    <lineage>
        <taxon>Bacteria</taxon>
        <taxon>Bacillati</taxon>
        <taxon>Bacillota</taxon>
        <taxon>Bacilli</taxon>
        <taxon>Bacillales</taxon>
        <taxon>Bacillaceae</taxon>
        <taxon>Gracilibacillus</taxon>
    </lineage>
</organism>
<dbReference type="Gene3D" id="2.40.128.20">
    <property type="match status" value="1"/>
</dbReference>
<dbReference type="EMBL" id="BAVS01000005">
    <property type="protein sequence ID" value="GAE92546.1"/>
    <property type="molecule type" value="Genomic_DNA"/>
</dbReference>
<dbReference type="Pfam" id="PF09148">
    <property type="entry name" value="DUF1934"/>
    <property type="match status" value="1"/>
</dbReference>
<dbReference type="AlphaFoldDB" id="W4VHC1"/>
<keyword evidence="2" id="KW-1185">Reference proteome</keyword>
<dbReference type="SUPFAM" id="SSF50814">
    <property type="entry name" value="Lipocalins"/>
    <property type="match status" value="1"/>
</dbReference>
<proteinExistence type="predicted"/>
<comment type="caution">
    <text evidence="1">The sequence shown here is derived from an EMBL/GenBank/DDBJ whole genome shotgun (WGS) entry which is preliminary data.</text>
</comment>
<dbReference type="RefSeq" id="WP_052000421.1">
    <property type="nucleotide sequence ID" value="NZ_BAVS01000005.1"/>
</dbReference>
<protein>
    <recommendedName>
        <fullName evidence="3">DUF1934 domain-containing protein</fullName>
    </recommendedName>
</protein>
<sequence length="143" mass="16461">MLKSPVSIKMTTEIDDEGQKDINVIEQKGQLYEKDDTTVLTFSENNEHGERTDSLITIYSDRVSVKRSGAVSMLQKFQNDKVTETSYRHQFGTIQMTTETDEIIYTPPPLDLQEGRLFIRYSTSLNGDKGRRHRLTITVKKEN</sequence>
<evidence type="ECO:0000313" key="1">
    <source>
        <dbReference type="EMBL" id="GAE92546.1"/>
    </source>
</evidence>
<gene>
    <name evidence="1" type="ORF">JCM21714_1553</name>
</gene>
<name>W4VHC1_9BACI</name>
<dbReference type="InterPro" id="IPR012674">
    <property type="entry name" value="Calycin"/>
</dbReference>
<dbReference type="STRING" id="1298598.JCM21714_1553"/>
<evidence type="ECO:0000313" key="2">
    <source>
        <dbReference type="Proteomes" id="UP000019102"/>
    </source>
</evidence>
<dbReference type="InterPro" id="IPR015231">
    <property type="entry name" value="DUF1934"/>
</dbReference>
<dbReference type="Proteomes" id="UP000019102">
    <property type="component" value="Unassembled WGS sequence"/>
</dbReference>
<accession>W4VHC1</accession>